<feature type="transmembrane region" description="Helical" evidence="1">
    <location>
        <begin position="12"/>
        <end position="30"/>
    </location>
</feature>
<dbReference type="OrthoDB" id="390246at2"/>
<evidence type="ECO:0000313" key="3">
    <source>
        <dbReference type="EMBL" id="QBQ07994.1"/>
    </source>
</evidence>
<evidence type="ECO:0000259" key="2">
    <source>
        <dbReference type="Pfam" id="PF12146"/>
    </source>
</evidence>
<dbReference type="Pfam" id="PF12146">
    <property type="entry name" value="Hydrolase_4"/>
    <property type="match status" value="1"/>
</dbReference>
<name>A0A4P7AHS5_9MOLU</name>
<dbReference type="SUPFAM" id="SSF53474">
    <property type="entry name" value="alpha/beta-Hydrolases"/>
    <property type="match status" value="1"/>
</dbReference>
<reference evidence="3 4" key="1">
    <citation type="submission" date="2019-03" db="EMBL/GenBank/DDBJ databases">
        <title>Complete genome sequence of Spiroplasma gladiatoris TG-1 (DSM 22552).</title>
        <authorList>
            <person name="Lin Y.-C."/>
            <person name="Chou L."/>
            <person name="Kuo C.-H."/>
        </authorList>
    </citation>
    <scope>NUCLEOTIDE SEQUENCE [LARGE SCALE GENOMIC DNA]</scope>
    <source>
        <strain evidence="3 4">TG-1</strain>
    </source>
</reference>
<evidence type="ECO:0000313" key="4">
    <source>
        <dbReference type="Proteomes" id="UP000294309"/>
    </source>
</evidence>
<dbReference type="Proteomes" id="UP000294309">
    <property type="component" value="Chromosome"/>
</dbReference>
<feature type="domain" description="Serine aminopeptidase S33" evidence="2">
    <location>
        <begin position="74"/>
        <end position="300"/>
    </location>
</feature>
<dbReference type="Gene3D" id="3.40.50.1820">
    <property type="entry name" value="alpha/beta hydrolase"/>
    <property type="match status" value="1"/>
</dbReference>
<keyword evidence="1" id="KW-0472">Membrane</keyword>
<keyword evidence="4" id="KW-1185">Reference proteome</keyword>
<gene>
    <name evidence="3" type="ORF">SGLAD_v1c07950</name>
</gene>
<keyword evidence="1" id="KW-1133">Transmembrane helix</keyword>
<sequence>MIWKPLLELITPIFYIIGATTIFFILLYFINRYVKMSSLKFKSQAKQRGNFVNLNSFTTKDGYSLKIEGFIKKENEKLIVCVHDFKSSNKEFSNLINYFKLNKIQTDIIAFDQRGCNKNQDFKNATQAATISDIEELIDTLKEKYPKKQIILLGSGFGSHIIMQFSKNQNVTKIIALSLRLNNGYKTNFSKIMALCFGFLINQKIKLKDKFIGIDTVDDQEIAKNFDINHLEKGAYLYREGWQNYLLKKRIIKNINNATNEILLFLPKQDIYTKPKKAAKLLLKLKNKNVKSIPLENQLHYWFAVNNDQNFEKFIKSI</sequence>
<dbReference type="AlphaFoldDB" id="A0A4P7AHS5"/>
<protein>
    <recommendedName>
        <fullName evidence="2">Serine aminopeptidase S33 domain-containing protein</fullName>
    </recommendedName>
</protein>
<evidence type="ECO:0000256" key="1">
    <source>
        <dbReference type="SAM" id="Phobius"/>
    </source>
</evidence>
<organism evidence="3 4">
    <name type="scientific">Spiroplasma gladiatoris</name>
    <dbReference type="NCBI Taxonomy" id="2143"/>
    <lineage>
        <taxon>Bacteria</taxon>
        <taxon>Bacillati</taxon>
        <taxon>Mycoplasmatota</taxon>
        <taxon>Mollicutes</taxon>
        <taxon>Entomoplasmatales</taxon>
        <taxon>Spiroplasmataceae</taxon>
        <taxon>Spiroplasma</taxon>
    </lineage>
</organism>
<dbReference type="InterPro" id="IPR029058">
    <property type="entry name" value="AB_hydrolase_fold"/>
</dbReference>
<dbReference type="InterPro" id="IPR022742">
    <property type="entry name" value="Hydrolase_4"/>
</dbReference>
<dbReference type="EMBL" id="CP038013">
    <property type="protein sequence ID" value="QBQ07994.1"/>
    <property type="molecule type" value="Genomic_DNA"/>
</dbReference>
<dbReference type="RefSeq" id="WP_134297860.1">
    <property type="nucleotide sequence ID" value="NZ_CP038013.1"/>
</dbReference>
<keyword evidence="1" id="KW-0812">Transmembrane</keyword>
<dbReference type="KEGG" id="sgq:SGLAD_v1c07950"/>
<accession>A0A4P7AHS5</accession>
<proteinExistence type="predicted"/>